<keyword evidence="1" id="KW-0472">Membrane</keyword>
<reference evidence="2" key="1">
    <citation type="submission" date="2015-04" db="EMBL/GenBank/DDBJ databases">
        <title>The genome sequence of the plant pathogenic Rhizarian Plasmodiophora brassicae reveals insights in its biotrophic life cycle and the origin of chitin synthesis.</title>
        <authorList>
            <person name="Schwelm A."/>
            <person name="Fogelqvist J."/>
            <person name="Knaust A."/>
            <person name="Julke S."/>
            <person name="Lilja T."/>
            <person name="Dhandapani V."/>
            <person name="Bonilla-Rosso G."/>
            <person name="Karlsson M."/>
            <person name="Shevchenko A."/>
            <person name="Choi S.R."/>
            <person name="Kim H.G."/>
            <person name="Park J.Y."/>
            <person name="Lim Y.P."/>
            <person name="Ludwig-Muller J."/>
            <person name="Dixelius C."/>
        </authorList>
    </citation>
    <scope>NUCLEOTIDE SEQUENCE</scope>
    <source>
        <tissue evidence="2">Potato root galls</tissue>
    </source>
</reference>
<sequence>NIKNLILTIHYDSLLEFSRLVTKKLALDPHRDYNQAIDVECRVLNDQLSEQLPILTVDHESKVRNLLKRGNREFLKSRSRQFLGKVIKINERRKAKLKLLKYKNLTPKHICFYEIIPIIVFYVSLVLLFRLLHIWDAMFPKL</sequence>
<keyword evidence="1" id="KW-0812">Transmembrane</keyword>
<evidence type="ECO:0000313" key="2">
    <source>
        <dbReference type="EMBL" id="CRZ01655.1"/>
    </source>
</evidence>
<dbReference type="AlphaFoldDB" id="A0A0H5QHX8"/>
<organism evidence="2">
    <name type="scientific">Spongospora subterranea</name>
    <dbReference type="NCBI Taxonomy" id="70186"/>
    <lineage>
        <taxon>Eukaryota</taxon>
        <taxon>Sar</taxon>
        <taxon>Rhizaria</taxon>
        <taxon>Endomyxa</taxon>
        <taxon>Phytomyxea</taxon>
        <taxon>Plasmodiophorida</taxon>
        <taxon>Plasmodiophoridae</taxon>
        <taxon>Spongospora</taxon>
    </lineage>
</organism>
<proteinExistence type="predicted"/>
<name>A0A0H5QHX8_9EUKA</name>
<protein>
    <submittedName>
        <fullName evidence="2">Uncharacterized protein</fullName>
    </submittedName>
</protein>
<evidence type="ECO:0000256" key="1">
    <source>
        <dbReference type="SAM" id="Phobius"/>
    </source>
</evidence>
<feature type="non-terminal residue" evidence="2">
    <location>
        <position position="1"/>
    </location>
</feature>
<keyword evidence="1" id="KW-1133">Transmembrane helix</keyword>
<feature type="transmembrane region" description="Helical" evidence="1">
    <location>
        <begin position="110"/>
        <end position="132"/>
    </location>
</feature>
<dbReference type="EMBL" id="HACM01001213">
    <property type="protein sequence ID" value="CRZ01655.1"/>
    <property type="molecule type" value="Transcribed_RNA"/>
</dbReference>
<accession>A0A0H5QHX8</accession>